<comment type="caution">
    <text evidence="6">The sequence shown here is derived from an EMBL/GenBank/DDBJ whole genome shotgun (WGS) entry which is preliminary data.</text>
</comment>
<evidence type="ECO:0000313" key="7">
    <source>
        <dbReference type="Proteomes" id="UP001148018"/>
    </source>
</evidence>
<evidence type="ECO:0000256" key="4">
    <source>
        <dbReference type="ARBA" id="ARBA00022989"/>
    </source>
</evidence>
<keyword evidence="4" id="KW-1133">Transmembrane helix</keyword>
<proteinExistence type="inferred from homology"/>
<keyword evidence="5" id="KW-0472">Membrane</keyword>
<evidence type="ECO:0000256" key="2">
    <source>
        <dbReference type="ARBA" id="ARBA00006193"/>
    </source>
</evidence>
<evidence type="ECO:0000313" key="6">
    <source>
        <dbReference type="EMBL" id="KAJ3591432.1"/>
    </source>
</evidence>
<gene>
    <name evidence="6" type="ORF">NHX12_009377</name>
</gene>
<dbReference type="InterPro" id="IPR008661">
    <property type="entry name" value="L6_membrane"/>
</dbReference>
<comment type="similarity">
    <text evidence="2">Belongs to the L6 tetraspanin family.</text>
</comment>
<evidence type="ECO:0000256" key="3">
    <source>
        <dbReference type="ARBA" id="ARBA00022692"/>
    </source>
</evidence>
<evidence type="ECO:0000256" key="5">
    <source>
        <dbReference type="ARBA" id="ARBA00023136"/>
    </source>
</evidence>
<dbReference type="Proteomes" id="UP001148018">
    <property type="component" value="Unassembled WGS sequence"/>
</dbReference>
<dbReference type="EMBL" id="JANIIK010000114">
    <property type="protein sequence ID" value="KAJ3591432.1"/>
    <property type="molecule type" value="Genomic_DNA"/>
</dbReference>
<dbReference type="AlphaFoldDB" id="A0A9Q0I8X7"/>
<dbReference type="Pfam" id="PF05805">
    <property type="entry name" value="L6_membrane"/>
    <property type="match status" value="1"/>
</dbReference>
<name>A0A9Q0I8X7_9TELE</name>
<comment type="subcellular location">
    <subcellularLocation>
        <location evidence="1">Membrane</location>
        <topology evidence="1">Multi-pass membrane protein</topology>
    </subcellularLocation>
</comment>
<reference evidence="6" key="1">
    <citation type="submission" date="2022-07" db="EMBL/GenBank/DDBJ databases">
        <title>Chromosome-level genome of Muraenolepis orangiensis.</title>
        <authorList>
            <person name="Kim J."/>
        </authorList>
    </citation>
    <scope>NUCLEOTIDE SEQUENCE</scope>
    <source>
        <strain evidence="6">KU_S4_2022</strain>
        <tissue evidence="6">Muscle</tissue>
    </source>
</reference>
<evidence type="ECO:0000256" key="1">
    <source>
        <dbReference type="ARBA" id="ARBA00004141"/>
    </source>
</evidence>
<organism evidence="6 7">
    <name type="scientific">Muraenolepis orangiensis</name>
    <name type="common">Patagonian moray cod</name>
    <dbReference type="NCBI Taxonomy" id="630683"/>
    <lineage>
        <taxon>Eukaryota</taxon>
        <taxon>Metazoa</taxon>
        <taxon>Chordata</taxon>
        <taxon>Craniata</taxon>
        <taxon>Vertebrata</taxon>
        <taxon>Euteleostomi</taxon>
        <taxon>Actinopterygii</taxon>
        <taxon>Neopterygii</taxon>
        <taxon>Teleostei</taxon>
        <taxon>Neoteleostei</taxon>
        <taxon>Acanthomorphata</taxon>
        <taxon>Zeiogadaria</taxon>
        <taxon>Gadariae</taxon>
        <taxon>Gadiformes</taxon>
        <taxon>Muraenolepidoidei</taxon>
        <taxon>Muraenolepididae</taxon>
        <taxon>Muraenolepis</taxon>
    </lineage>
</organism>
<sequence>MLVGLAIVCILANILLLLPGFKFNFLLDGHVTREATWGTGIWSSGILVDVFPAGIQRSGPAELGVLLLGQCDRPGPGAPVPLQHLLWN</sequence>
<dbReference type="GO" id="GO:0016020">
    <property type="term" value="C:membrane"/>
    <property type="evidence" value="ECO:0007669"/>
    <property type="project" value="UniProtKB-SubCell"/>
</dbReference>
<accession>A0A9Q0I8X7</accession>
<keyword evidence="7" id="KW-1185">Reference proteome</keyword>
<keyword evidence="3" id="KW-0812">Transmembrane</keyword>
<dbReference type="OrthoDB" id="9897613at2759"/>
<protein>
    <submittedName>
        <fullName evidence="6">Uncharacterized protein</fullName>
    </submittedName>
</protein>